<dbReference type="PANTHER" id="PTHR48022:SF70">
    <property type="entry name" value="MONOSACCHARIDE TRANSPORTER, PUTATIVE (AFU_ORTHOLOGUE AFUA_5G14540)-RELATED"/>
    <property type="match status" value="1"/>
</dbReference>
<dbReference type="InterPro" id="IPR050360">
    <property type="entry name" value="MFS_Sugar_Transporters"/>
</dbReference>
<evidence type="ECO:0000313" key="9">
    <source>
        <dbReference type="Proteomes" id="UP000258309"/>
    </source>
</evidence>
<organism evidence="8 9">
    <name type="scientific">Scytalidium lignicola</name>
    <name type="common">Hyphomycete</name>
    <dbReference type="NCBI Taxonomy" id="5539"/>
    <lineage>
        <taxon>Eukaryota</taxon>
        <taxon>Fungi</taxon>
        <taxon>Dikarya</taxon>
        <taxon>Ascomycota</taxon>
        <taxon>Pezizomycotina</taxon>
        <taxon>Leotiomycetes</taxon>
        <taxon>Leotiomycetes incertae sedis</taxon>
        <taxon>Scytalidium</taxon>
    </lineage>
</organism>
<dbReference type="Gene3D" id="1.20.1250.20">
    <property type="entry name" value="MFS general substrate transporter like domains"/>
    <property type="match status" value="1"/>
</dbReference>
<comment type="caution">
    <text evidence="8">The sequence shown here is derived from an EMBL/GenBank/DDBJ whole genome shotgun (WGS) entry which is preliminary data.</text>
</comment>
<dbReference type="GO" id="GO:0016020">
    <property type="term" value="C:membrane"/>
    <property type="evidence" value="ECO:0007669"/>
    <property type="project" value="UniProtKB-SubCell"/>
</dbReference>
<sequence>MASKTNEIEDINDFPHHDVGTAIWLAEDPEHIQYSPWTLSMLRPYLVLSCAYLCGCLNGYDGSLMGGLNGMKSYQNYFHMTVAGSSTGLVFAMYNIGSVAAVFFTGPTNDYLGRRAGMFVGSAIVIIGTCIQAPATSHRMFLGGRFVLGFGVSFCCVSAPCYVSELAHPKWRGTLTGLYNCTWYIGSIIAS</sequence>
<proteinExistence type="inferred from homology"/>
<evidence type="ECO:0000256" key="4">
    <source>
        <dbReference type="ARBA" id="ARBA00022989"/>
    </source>
</evidence>
<feature type="non-terminal residue" evidence="8">
    <location>
        <position position="191"/>
    </location>
</feature>
<comment type="subcellular location">
    <subcellularLocation>
        <location evidence="1">Membrane</location>
        <topology evidence="1">Multi-pass membrane protein</topology>
    </subcellularLocation>
</comment>
<dbReference type="AlphaFoldDB" id="A0A3E2GUW6"/>
<evidence type="ECO:0000256" key="2">
    <source>
        <dbReference type="ARBA" id="ARBA00010992"/>
    </source>
</evidence>
<dbReference type="GO" id="GO:0005351">
    <property type="term" value="F:carbohydrate:proton symporter activity"/>
    <property type="evidence" value="ECO:0007669"/>
    <property type="project" value="TreeGrafter"/>
</dbReference>
<keyword evidence="9" id="KW-1185">Reference proteome</keyword>
<keyword evidence="3 6" id="KW-0812">Transmembrane</keyword>
<evidence type="ECO:0000259" key="7">
    <source>
        <dbReference type="PROSITE" id="PS50850"/>
    </source>
</evidence>
<dbReference type="PROSITE" id="PS50850">
    <property type="entry name" value="MFS"/>
    <property type="match status" value="1"/>
</dbReference>
<feature type="domain" description="Major facilitator superfamily (MFS) profile" evidence="7">
    <location>
        <begin position="47"/>
        <end position="191"/>
    </location>
</feature>
<dbReference type="OrthoDB" id="6133115at2759"/>
<dbReference type="Pfam" id="PF00083">
    <property type="entry name" value="Sugar_tr"/>
    <property type="match status" value="1"/>
</dbReference>
<dbReference type="OMA" id="NDNMHES"/>
<feature type="non-terminal residue" evidence="8">
    <location>
        <position position="1"/>
    </location>
</feature>
<dbReference type="InterPro" id="IPR005828">
    <property type="entry name" value="MFS_sugar_transport-like"/>
</dbReference>
<dbReference type="InterPro" id="IPR036259">
    <property type="entry name" value="MFS_trans_sf"/>
</dbReference>
<accession>A0A3E2GUW6</accession>
<evidence type="ECO:0000256" key="1">
    <source>
        <dbReference type="ARBA" id="ARBA00004141"/>
    </source>
</evidence>
<protein>
    <recommendedName>
        <fullName evidence="7">Major facilitator superfamily (MFS) profile domain-containing protein</fullName>
    </recommendedName>
</protein>
<reference evidence="8 9" key="1">
    <citation type="submission" date="2018-05" db="EMBL/GenBank/DDBJ databases">
        <title>Draft genome sequence of Scytalidium lignicola DSM 105466, a ubiquitous saprotrophic fungus.</title>
        <authorList>
            <person name="Buettner E."/>
            <person name="Gebauer A.M."/>
            <person name="Hofrichter M."/>
            <person name="Liers C."/>
            <person name="Kellner H."/>
        </authorList>
    </citation>
    <scope>NUCLEOTIDE SEQUENCE [LARGE SCALE GENOMIC DNA]</scope>
    <source>
        <strain evidence="8 9">DSM 105466</strain>
    </source>
</reference>
<feature type="transmembrane region" description="Helical" evidence="6">
    <location>
        <begin position="42"/>
        <end position="60"/>
    </location>
</feature>
<evidence type="ECO:0000256" key="6">
    <source>
        <dbReference type="SAM" id="Phobius"/>
    </source>
</evidence>
<gene>
    <name evidence="8" type="ORF">B7463_g11777</name>
</gene>
<feature type="transmembrane region" description="Helical" evidence="6">
    <location>
        <begin position="116"/>
        <end position="135"/>
    </location>
</feature>
<feature type="transmembrane region" description="Helical" evidence="6">
    <location>
        <begin position="141"/>
        <end position="163"/>
    </location>
</feature>
<name>A0A3E2GUW6_SCYLI</name>
<keyword evidence="4 6" id="KW-1133">Transmembrane helix</keyword>
<comment type="similarity">
    <text evidence="2">Belongs to the major facilitator superfamily. Sugar transporter (TC 2.A.1.1) family.</text>
</comment>
<evidence type="ECO:0000256" key="5">
    <source>
        <dbReference type="ARBA" id="ARBA00023136"/>
    </source>
</evidence>
<evidence type="ECO:0000313" key="8">
    <source>
        <dbReference type="EMBL" id="RFU24563.1"/>
    </source>
</evidence>
<feature type="transmembrane region" description="Helical" evidence="6">
    <location>
        <begin position="80"/>
        <end position="104"/>
    </location>
</feature>
<evidence type="ECO:0000256" key="3">
    <source>
        <dbReference type="ARBA" id="ARBA00022692"/>
    </source>
</evidence>
<keyword evidence="5 6" id="KW-0472">Membrane</keyword>
<dbReference type="SUPFAM" id="SSF103473">
    <property type="entry name" value="MFS general substrate transporter"/>
    <property type="match status" value="1"/>
</dbReference>
<dbReference type="Proteomes" id="UP000258309">
    <property type="component" value="Unassembled WGS sequence"/>
</dbReference>
<dbReference type="EMBL" id="NCSJ02000431">
    <property type="protein sequence ID" value="RFU24563.1"/>
    <property type="molecule type" value="Genomic_DNA"/>
</dbReference>
<dbReference type="InterPro" id="IPR020846">
    <property type="entry name" value="MFS_dom"/>
</dbReference>
<dbReference type="PANTHER" id="PTHR48022">
    <property type="entry name" value="PLASTIDIC GLUCOSE TRANSPORTER 4"/>
    <property type="match status" value="1"/>
</dbReference>